<evidence type="ECO:0000313" key="11">
    <source>
        <dbReference type="Proteomes" id="UP000542405"/>
    </source>
</evidence>
<dbReference type="EMBL" id="CADILE010000001">
    <property type="protein sequence ID" value="CAB3820754.1"/>
    <property type="molecule type" value="Genomic_DNA"/>
</dbReference>
<comment type="subcellular location">
    <subcellularLocation>
        <location evidence="1">Cell membrane</location>
        <topology evidence="1">Multi-pass membrane protein</topology>
    </subcellularLocation>
</comment>
<dbReference type="GO" id="GO:0016491">
    <property type="term" value="F:oxidoreductase activity"/>
    <property type="evidence" value="ECO:0007669"/>
    <property type="project" value="UniProtKB-KW"/>
</dbReference>
<gene>
    <name evidence="8" type="primary">mhqP</name>
    <name evidence="9" type="ORF">HGQ98_06375</name>
    <name evidence="8" type="ORF">LMG3328_00245</name>
</gene>
<sequence length="134" mass="14156">MIDTRTAPYAALLLRIALGVMFLAHGLTKLLVFTLPGTAQFFAKIGFAGWLAYPVTFFEIGAGVLLILGVWPRWIAVIAAVQLFVASTVHFGNGWGFSNPGGGWEYPIFLAVAAAALALLGDGKYALLKSGRGG</sequence>
<evidence type="ECO:0000256" key="6">
    <source>
        <dbReference type="ARBA" id="ARBA00023136"/>
    </source>
</evidence>
<dbReference type="Proteomes" id="UP000494122">
    <property type="component" value="Unassembled WGS sequence"/>
</dbReference>
<dbReference type="InterPro" id="IPR032808">
    <property type="entry name" value="DoxX"/>
</dbReference>
<comment type="similarity">
    <text evidence="2">Belongs to the DoxX family.</text>
</comment>
<dbReference type="AlphaFoldDB" id="A0A2M9H640"/>
<dbReference type="Pfam" id="PF07681">
    <property type="entry name" value="DoxX"/>
    <property type="match status" value="1"/>
</dbReference>
<dbReference type="Proteomes" id="UP000542405">
    <property type="component" value="Unassembled WGS sequence"/>
</dbReference>
<dbReference type="EC" id="1.-.-.-" evidence="8"/>
<evidence type="ECO:0000256" key="3">
    <source>
        <dbReference type="ARBA" id="ARBA00022475"/>
    </source>
</evidence>
<reference evidence="9 11" key="1">
    <citation type="submission" date="2020-04" db="EMBL/GenBank/DDBJ databases">
        <title>Achromobacter ruhlandii genome sequencing and assembly.</title>
        <authorList>
            <person name="Martins R.C.R."/>
            <person name="Perdigao-Neto L.V."/>
            <person name="Levin A.S.S."/>
            <person name="Costa S.F."/>
        </authorList>
    </citation>
    <scope>NUCLEOTIDE SEQUENCE [LARGE SCALE GENOMIC DNA]</scope>
    <source>
        <strain evidence="9 11">9035ralo</strain>
    </source>
</reference>
<name>A0A2M9H640_9BURK</name>
<evidence type="ECO:0000313" key="10">
    <source>
        <dbReference type="Proteomes" id="UP000494122"/>
    </source>
</evidence>
<feature type="transmembrane region" description="Helical" evidence="7">
    <location>
        <begin position="75"/>
        <end position="96"/>
    </location>
</feature>
<evidence type="ECO:0000256" key="5">
    <source>
        <dbReference type="ARBA" id="ARBA00022989"/>
    </source>
</evidence>
<evidence type="ECO:0000313" key="8">
    <source>
        <dbReference type="EMBL" id="CAB3820754.1"/>
    </source>
</evidence>
<dbReference type="GO" id="GO:0005886">
    <property type="term" value="C:plasma membrane"/>
    <property type="evidence" value="ECO:0007669"/>
    <property type="project" value="UniProtKB-SubCell"/>
</dbReference>
<feature type="transmembrane region" description="Helical" evidence="7">
    <location>
        <begin position="108"/>
        <end position="128"/>
    </location>
</feature>
<keyword evidence="6 7" id="KW-0472">Membrane</keyword>
<proteinExistence type="inferred from homology"/>
<dbReference type="PANTHER" id="PTHR33452">
    <property type="entry name" value="OXIDOREDUCTASE CATD-RELATED"/>
    <property type="match status" value="1"/>
</dbReference>
<evidence type="ECO:0000256" key="4">
    <source>
        <dbReference type="ARBA" id="ARBA00022692"/>
    </source>
</evidence>
<evidence type="ECO:0000313" key="9">
    <source>
        <dbReference type="EMBL" id="NMU89494.1"/>
    </source>
</evidence>
<dbReference type="InterPro" id="IPR051907">
    <property type="entry name" value="DoxX-like_oxidoreductase"/>
</dbReference>
<feature type="transmembrane region" description="Helical" evidence="7">
    <location>
        <begin position="47"/>
        <end position="68"/>
    </location>
</feature>
<keyword evidence="8" id="KW-0560">Oxidoreductase</keyword>
<reference evidence="8 10" key="2">
    <citation type="submission" date="2020-04" db="EMBL/GenBank/DDBJ databases">
        <authorList>
            <person name="De Canck E."/>
        </authorList>
    </citation>
    <scope>NUCLEOTIDE SEQUENCE [LARGE SCALE GENOMIC DNA]</scope>
    <source>
        <strain evidence="8 10">LMG 3328</strain>
    </source>
</reference>
<keyword evidence="3" id="KW-1003">Cell membrane</keyword>
<accession>A0A2M9H640</accession>
<protein>
    <submittedName>
        <fullName evidence="9">DoxX family protein</fullName>
    </submittedName>
    <submittedName>
        <fullName evidence="8">Oxidoreductase MhqP</fullName>
        <ecNumber evidence="8">1.-.-.-</ecNumber>
    </submittedName>
</protein>
<dbReference type="PANTHER" id="PTHR33452:SF1">
    <property type="entry name" value="INNER MEMBRANE PROTEIN YPHA-RELATED"/>
    <property type="match status" value="1"/>
</dbReference>
<evidence type="ECO:0000256" key="1">
    <source>
        <dbReference type="ARBA" id="ARBA00004651"/>
    </source>
</evidence>
<evidence type="ECO:0000256" key="7">
    <source>
        <dbReference type="SAM" id="Phobius"/>
    </source>
</evidence>
<organism evidence="8 10">
    <name type="scientific">Achromobacter ruhlandii</name>
    <dbReference type="NCBI Taxonomy" id="72557"/>
    <lineage>
        <taxon>Bacteria</taxon>
        <taxon>Pseudomonadati</taxon>
        <taxon>Pseudomonadota</taxon>
        <taxon>Betaproteobacteria</taxon>
        <taxon>Burkholderiales</taxon>
        <taxon>Alcaligenaceae</taxon>
        <taxon>Achromobacter</taxon>
    </lineage>
</organism>
<keyword evidence="4 7" id="KW-0812">Transmembrane</keyword>
<dbReference type="RefSeq" id="WP_054416549.1">
    <property type="nucleotide sequence ID" value="NZ_CADIJL010000004.1"/>
</dbReference>
<dbReference type="EMBL" id="JABBZE010000037">
    <property type="protein sequence ID" value="NMU89494.1"/>
    <property type="molecule type" value="Genomic_DNA"/>
</dbReference>
<evidence type="ECO:0000256" key="2">
    <source>
        <dbReference type="ARBA" id="ARBA00006679"/>
    </source>
</evidence>
<feature type="transmembrane region" description="Helical" evidence="7">
    <location>
        <begin position="12"/>
        <end position="35"/>
    </location>
</feature>
<keyword evidence="5 7" id="KW-1133">Transmembrane helix</keyword>